<protein>
    <submittedName>
        <fullName evidence="1">Uncharacterized protein</fullName>
    </submittedName>
</protein>
<evidence type="ECO:0000313" key="1">
    <source>
        <dbReference type="EMBL" id="EOC99790.1"/>
    </source>
</evidence>
<dbReference type="OrthoDB" id="1951860at2"/>
<keyword evidence="2" id="KW-1185">Reference proteome</keyword>
<sequence>MDILKITDYKVVLAERICYNKFDNDVMLIFNNFSSKAISSIVDIIKDDIKEIENKGVIFDYKLLNVFCTMYLGLAWSMYRKGKTLQKQEKVINSQIKSKCRDDLLKGIINRIYKESDSLKVINDIATRYYTLYMDKYVNDMLMRMEVCYHPDIDNEEELKFLILDKLNQFAIKTLALGINDEYIKCDN</sequence>
<name>R1CM54_9FIRM</name>
<comment type="caution">
    <text evidence="1">The sequence shown here is derived from an EMBL/GenBank/DDBJ whole genome shotgun (WGS) entry which is preliminary data.</text>
</comment>
<evidence type="ECO:0000313" key="2">
    <source>
        <dbReference type="Proteomes" id="UP000013378"/>
    </source>
</evidence>
<organism evidence="1 2">
    <name type="scientific">Caldisalinibacter kiritimatiensis</name>
    <dbReference type="NCBI Taxonomy" id="1304284"/>
    <lineage>
        <taxon>Bacteria</taxon>
        <taxon>Bacillati</taxon>
        <taxon>Bacillota</taxon>
        <taxon>Tissierellia</taxon>
        <taxon>Tissierellales</taxon>
        <taxon>Thermohalobacteraceae</taxon>
        <taxon>Caldisalinibacter</taxon>
    </lineage>
</organism>
<dbReference type="RefSeq" id="WP_006315787.1">
    <property type="nucleotide sequence ID" value="NZ_ARZA01000237.1"/>
</dbReference>
<dbReference type="AlphaFoldDB" id="R1CM54"/>
<proteinExistence type="predicted"/>
<dbReference type="Proteomes" id="UP000013378">
    <property type="component" value="Unassembled WGS sequence"/>
</dbReference>
<dbReference type="EMBL" id="ARZA01000237">
    <property type="protein sequence ID" value="EOC99790.1"/>
    <property type="molecule type" value="Genomic_DNA"/>
</dbReference>
<reference evidence="1 2" key="1">
    <citation type="journal article" date="2015" name="Geomicrobiol. J.">
        <title>Caldisalinibacter kiritimatiensis gen. nov., sp. nov., a moderately thermohalophilic thiosulfate-reducing bacterium from a hypersaline microbial mat.</title>
        <authorList>
            <person name="Ben Hania W."/>
            <person name="Joseph M."/>
            <person name="Fiebig A."/>
            <person name="Bunk B."/>
            <person name="Klenk H.-P."/>
            <person name="Fardeau M.-L."/>
            <person name="Spring S."/>
        </authorList>
    </citation>
    <scope>NUCLEOTIDE SEQUENCE [LARGE SCALE GENOMIC DNA]</scope>
    <source>
        <strain evidence="1 2">L21-TH-D2</strain>
    </source>
</reference>
<dbReference type="STRING" id="1304284.L21TH_2169"/>
<gene>
    <name evidence="1" type="ORF">L21TH_2169</name>
</gene>
<accession>R1CM54</accession>